<comment type="caution">
    <text evidence="2">The sequence shown here is derived from an EMBL/GenBank/DDBJ whole genome shotgun (WGS) entry which is preliminary data.</text>
</comment>
<gene>
    <name evidence="2" type="ORF">LCGC14_2411120</name>
</gene>
<reference evidence="2" key="1">
    <citation type="journal article" date="2015" name="Nature">
        <title>Complex archaea that bridge the gap between prokaryotes and eukaryotes.</title>
        <authorList>
            <person name="Spang A."/>
            <person name="Saw J.H."/>
            <person name="Jorgensen S.L."/>
            <person name="Zaremba-Niedzwiedzka K."/>
            <person name="Martijn J."/>
            <person name="Lind A.E."/>
            <person name="van Eijk R."/>
            <person name="Schleper C."/>
            <person name="Guy L."/>
            <person name="Ettema T.J."/>
        </authorList>
    </citation>
    <scope>NUCLEOTIDE SEQUENCE</scope>
</reference>
<feature type="region of interest" description="Disordered" evidence="1">
    <location>
        <begin position="1"/>
        <end position="28"/>
    </location>
</feature>
<name>A0A0F9E4N1_9ZZZZ</name>
<dbReference type="AlphaFoldDB" id="A0A0F9E4N1"/>
<dbReference type="EMBL" id="LAZR01036428">
    <property type="protein sequence ID" value="KKL24861.1"/>
    <property type="molecule type" value="Genomic_DNA"/>
</dbReference>
<sequence length="28" mass="3248">ELEIDELKSKKPEQKSEVKSSESKKSKK</sequence>
<evidence type="ECO:0000313" key="2">
    <source>
        <dbReference type="EMBL" id="KKL24861.1"/>
    </source>
</evidence>
<feature type="non-terminal residue" evidence="2">
    <location>
        <position position="1"/>
    </location>
</feature>
<accession>A0A0F9E4N1</accession>
<protein>
    <submittedName>
        <fullName evidence="2">Uncharacterized protein</fullName>
    </submittedName>
</protein>
<organism evidence="2">
    <name type="scientific">marine sediment metagenome</name>
    <dbReference type="NCBI Taxonomy" id="412755"/>
    <lineage>
        <taxon>unclassified sequences</taxon>
        <taxon>metagenomes</taxon>
        <taxon>ecological metagenomes</taxon>
    </lineage>
</organism>
<evidence type="ECO:0000256" key="1">
    <source>
        <dbReference type="SAM" id="MobiDB-lite"/>
    </source>
</evidence>
<proteinExistence type="predicted"/>